<protein>
    <recommendedName>
        <fullName evidence="5">Coiled-coil domain-containing protein SCD2</fullName>
    </recommendedName>
</protein>
<evidence type="ECO:0000313" key="3">
    <source>
        <dbReference type="EMBL" id="KAL3821315.1"/>
    </source>
</evidence>
<feature type="compositionally biased region" description="Polar residues" evidence="2">
    <location>
        <begin position="35"/>
        <end position="49"/>
    </location>
</feature>
<comment type="caution">
    <text evidence="3">The sequence shown here is derived from an EMBL/GenBank/DDBJ whole genome shotgun (WGS) entry which is preliminary data.</text>
</comment>
<feature type="compositionally biased region" description="Polar residues" evidence="2">
    <location>
        <begin position="110"/>
        <end position="133"/>
    </location>
</feature>
<evidence type="ECO:0008006" key="5">
    <source>
        <dbReference type="Google" id="ProtNLM"/>
    </source>
</evidence>
<dbReference type="AlphaFoldDB" id="A0ABD3S9W9"/>
<keyword evidence="1" id="KW-0175">Coiled coil</keyword>
<name>A0ABD3S9W9_9LAMI</name>
<feature type="compositionally biased region" description="Acidic residues" evidence="2">
    <location>
        <begin position="64"/>
        <end position="74"/>
    </location>
</feature>
<evidence type="ECO:0000313" key="4">
    <source>
        <dbReference type="Proteomes" id="UP001634393"/>
    </source>
</evidence>
<dbReference type="EMBL" id="JBJXBP010000007">
    <property type="protein sequence ID" value="KAL3821315.1"/>
    <property type="molecule type" value="Genomic_DNA"/>
</dbReference>
<dbReference type="InterPro" id="IPR040321">
    <property type="entry name" value="SCD2-like"/>
</dbReference>
<feature type="region of interest" description="Disordered" evidence="2">
    <location>
        <begin position="1"/>
        <end position="204"/>
    </location>
</feature>
<reference evidence="3 4" key="1">
    <citation type="submission" date="2024-12" db="EMBL/GenBank/DDBJ databases">
        <title>The unique morphological basis and parallel evolutionary history of personate flowers in Penstemon.</title>
        <authorList>
            <person name="Depatie T.H."/>
            <person name="Wessinger C.A."/>
        </authorList>
    </citation>
    <scope>NUCLEOTIDE SEQUENCE [LARGE SCALE GENOMIC DNA]</scope>
    <source>
        <strain evidence="3">WTNN_2</strain>
        <tissue evidence="3">Leaf</tissue>
    </source>
</reference>
<accession>A0ABD3S9W9</accession>
<feature type="compositionally biased region" description="Polar residues" evidence="2">
    <location>
        <begin position="148"/>
        <end position="182"/>
    </location>
</feature>
<keyword evidence="4" id="KW-1185">Reference proteome</keyword>
<dbReference type="PANTHER" id="PTHR31762:SF10">
    <property type="entry name" value="FAS-BINDING FACTOR-LIKE PROTEIN"/>
    <property type="match status" value="1"/>
</dbReference>
<sequence length="584" mass="65209">MDRMRPVHVRQTSLSDTPKGSASPSPMLHHRHTRSGINSNAKRPQNTKAAAQRLAQVMAHQPADDEDEEDDLLYDFDTSVPTTGIGLAGGRQSRNRSPMSVRASVDQPRSALSASARTISVEQQASSTRSPSFLASVDQPPSARSALSARTTISVEQQASSNRSPSYFRPSSQSKSVESNLGRSFKRTDHEEAQPPSARFNNASSYMEQPSSAHFSNIGGVKMVPPSLPLSVKPAVVSTVPPETTQPDKSKDKRLSLDFGTFKYKEPTDQQSSSALQDELDMLQEENDSLLEKLRLSEERFEEAEARTRQLEKQIASLGDGVSLEARLLSRKEAELQKREAALKVAAQTYGGGSVEIATLRIEAENARGEATSVMEQLHEVEDEVNSLRTMTQRMILTQEEMEEVVLKRCWLARYWTLCVRHGTHGEIAGARHEYWSSLVSRPVEFILAAGKKAKDEDSLTNNDLEEREKVLWDQNEISKKGSVESMLLVEKGLRELTSLKVEEAMAITMARKRPQNMLRSTMADELKLPIEGQSFTEAFELSQEESEDVLIKQVISWQIEGGHFLLLYSNLFLGYKLRNEYLL</sequence>
<feature type="compositionally biased region" description="Polar residues" evidence="2">
    <location>
        <begin position="10"/>
        <end position="24"/>
    </location>
</feature>
<feature type="coiled-coil region" evidence="1">
    <location>
        <begin position="273"/>
        <end position="314"/>
    </location>
</feature>
<dbReference type="Proteomes" id="UP001634393">
    <property type="component" value="Unassembled WGS sequence"/>
</dbReference>
<proteinExistence type="predicted"/>
<evidence type="ECO:0000256" key="2">
    <source>
        <dbReference type="SAM" id="MobiDB-lite"/>
    </source>
</evidence>
<dbReference type="PANTHER" id="PTHR31762">
    <property type="entry name" value="FAS-BINDING FACTOR-LIKE PROTEIN"/>
    <property type="match status" value="1"/>
</dbReference>
<evidence type="ECO:0000256" key="1">
    <source>
        <dbReference type="SAM" id="Coils"/>
    </source>
</evidence>
<gene>
    <name evidence="3" type="ORF">ACJIZ3_007220</name>
</gene>
<organism evidence="3 4">
    <name type="scientific">Penstemon smallii</name>
    <dbReference type="NCBI Taxonomy" id="265156"/>
    <lineage>
        <taxon>Eukaryota</taxon>
        <taxon>Viridiplantae</taxon>
        <taxon>Streptophyta</taxon>
        <taxon>Embryophyta</taxon>
        <taxon>Tracheophyta</taxon>
        <taxon>Spermatophyta</taxon>
        <taxon>Magnoliopsida</taxon>
        <taxon>eudicotyledons</taxon>
        <taxon>Gunneridae</taxon>
        <taxon>Pentapetalae</taxon>
        <taxon>asterids</taxon>
        <taxon>lamiids</taxon>
        <taxon>Lamiales</taxon>
        <taxon>Plantaginaceae</taxon>
        <taxon>Cheloneae</taxon>
        <taxon>Penstemon</taxon>
    </lineage>
</organism>